<reference evidence="2 3" key="1">
    <citation type="submission" date="2018-04" db="EMBL/GenBank/DDBJ databases">
        <title>Genomic Encyclopedia of Type Strains, Phase IV (KMG-IV): sequencing the most valuable type-strain genomes for metagenomic binning, comparative biology and taxonomic classification.</title>
        <authorList>
            <person name="Goeker M."/>
        </authorList>
    </citation>
    <scope>NUCLEOTIDE SEQUENCE [LARGE SCALE GENOMIC DNA]</scope>
    <source>
        <strain evidence="2 3">DSM 10065</strain>
    </source>
</reference>
<comment type="caution">
    <text evidence="2">The sequence shown here is derived from an EMBL/GenBank/DDBJ whole genome shotgun (WGS) entry which is preliminary data.</text>
</comment>
<dbReference type="OrthoDB" id="9814067at2"/>
<dbReference type="EMBL" id="QEKO01000002">
    <property type="protein sequence ID" value="PVY62664.1"/>
    <property type="molecule type" value="Genomic_DNA"/>
</dbReference>
<sequence length="260" mass="29534">MVQCGRSTQYYAVMARLSRLYAPDTPQLVQVRFTRPLAPPHDSTPSDKLDLLSDWLRDAARENRVPVHGWALLNDRLALLATPPDKSSLARTVQAVGRRFATRIHKGRVFSERYRSALLQPGVWILPALIWLERLPVQHGYVDDAARWPWSSAAQHTGQAVATRWTTEHADYWHQGNTPFERQARYRRLLEQGLGSSEAHRLEEALFGQWALGDEAFLARIGRESTRRLLPAKRGRPPKQPDAPLQADSEDLPEGRISEA</sequence>
<gene>
    <name evidence="2" type="ORF">C7440_2159</name>
</gene>
<dbReference type="GO" id="GO:0006313">
    <property type="term" value="P:DNA transposition"/>
    <property type="evidence" value="ECO:0007669"/>
    <property type="project" value="InterPro"/>
</dbReference>
<dbReference type="STRING" id="1231391.GCA_000308195_00761"/>
<proteinExistence type="predicted"/>
<feature type="region of interest" description="Disordered" evidence="1">
    <location>
        <begin position="228"/>
        <end position="260"/>
    </location>
</feature>
<name>A0A2U1CNZ6_9BURK</name>
<dbReference type="AlphaFoldDB" id="A0A2U1CNZ6"/>
<dbReference type="GO" id="GO:0004803">
    <property type="term" value="F:transposase activity"/>
    <property type="evidence" value="ECO:0007669"/>
    <property type="project" value="InterPro"/>
</dbReference>
<protein>
    <submittedName>
        <fullName evidence="2">Putative transposase</fullName>
    </submittedName>
</protein>
<dbReference type="Gene3D" id="3.30.70.1290">
    <property type="entry name" value="Transposase IS200-like"/>
    <property type="match status" value="1"/>
</dbReference>
<organism evidence="2 3">
    <name type="scientific">Pusillimonas noertemannii</name>
    <dbReference type="NCBI Taxonomy" id="305977"/>
    <lineage>
        <taxon>Bacteria</taxon>
        <taxon>Pseudomonadati</taxon>
        <taxon>Pseudomonadota</taxon>
        <taxon>Betaproteobacteria</taxon>
        <taxon>Burkholderiales</taxon>
        <taxon>Alcaligenaceae</taxon>
        <taxon>Pusillimonas</taxon>
    </lineage>
</organism>
<keyword evidence="3" id="KW-1185">Reference proteome</keyword>
<dbReference type="SUPFAM" id="SSF143422">
    <property type="entry name" value="Transposase IS200-like"/>
    <property type="match status" value="1"/>
</dbReference>
<dbReference type="GO" id="GO:0003677">
    <property type="term" value="F:DNA binding"/>
    <property type="evidence" value="ECO:0007669"/>
    <property type="project" value="InterPro"/>
</dbReference>
<accession>A0A2U1CNZ6</accession>
<evidence type="ECO:0000313" key="3">
    <source>
        <dbReference type="Proteomes" id="UP000246145"/>
    </source>
</evidence>
<evidence type="ECO:0000256" key="1">
    <source>
        <dbReference type="SAM" id="MobiDB-lite"/>
    </source>
</evidence>
<dbReference type="InterPro" id="IPR036515">
    <property type="entry name" value="Transposase_17_sf"/>
</dbReference>
<dbReference type="Proteomes" id="UP000246145">
    <property type="component" value="Unassembled WGS sequence"/>
</dbReference>
<evidence type="ECO:0000313" key="2">
    <source>
        <dbReference type="EMBL" id="PVY62664.1"/>
    </source>
</evidence>